<feature type="transmembrane region" description="Helical" evidence="1">
    <location>
        <begin position="247"/>
        <end position="267"/>
    </location>
</feature>
<keyword evidence="1" id="KW-0472">Membrane</keyword>
<feature type="transmembrane region" description="Helical" evidence="1">
    <location>
        <begin position="133"/>
        <end position="155"/>
    </location>
</feature>
<gene>
    <name evidence="2" type="ORF">KK137_09115</name>
</gene>
<evidence type="ECO:0000313" key="3">
    <source>
        <dbReference type="Proteomes" id="UP000811255"/>
    </source>
</evidence>
<keyword evidence="3" id="KW-1185">Reference proteome</keyword>
<dbReference type="EMBL" id="JAHFVK010000002">
    <property type="protein sequence ID" value="MBT2134491.1"/>
    <property type="molecule type" value="Genomic_DNA"/>
</dbReference>
<reference evidence="2 3" key="1">
    <citation type="submission" date="2021-05" db="EMBL/GenBank/DDBJ databases">
        <title>Croceibacterium sp. LX-88 genome sequence.</title>
        <authorList>
            <person name="Luo X."/>
        </authorList>
    </citation>
    <scope>NUCLEOTIDE SEQUENCE [LARGE SCALE GENOMIC DNA]</scope>
    <source>
        <strain evidence="2 3">LX-88</strain>
    </source>
</reference>
<evidence type="ECO:0000256" key="1">
    <source>
        <dbReference type="SAM" id="Phobius"/>
    </source>
</evidence>
<dbReference type="RefSeq" id="WP_214536134.1">
    <property type="nucleotide sequence ID" value="NZ_JAHFVK010000002.1"/>
</dbReference>
<proteinExistence type="predicted"/>
<comment type="caution">
    <text evidence="2">The sequence shown here is derived from an EMBL/GenBank/DDBJ whole genome shotgun (WGS) entry which is preliminary data.</text>
</comment>
<feature type="transmembrane region" description="Helical" evidence="1">
    <location>
        <begin position="175"/>
        <end position="198"/>
    </location>
</feature>
<name>A0ABS5W4S1_9SPHN</name>
<organism evidence="2 3">
    <name type="scientific">Croceibacterium selenioxidans</name>
    <dbReference type="NCBI Taxonomy" id="2838833"/>
    <lineage>
        <taxon>Bacteria</taxon>
        <taxon>Pseudomonadati</taxon>
        <taxon>Pseudomonadota</taxon>
        <taxon>Alphaproteobacteria</taxon>
        <taxon>Sphingomonadales</taxon>
        <taxon>Erythrobacteraceae</taxon>
        <taxon>Croceibacterium</taxon>
    </lineage>
</organism>
<dbReference type="Proteomes" id="UP000811255">
    <property type="component" value="Unassembled WGS sequence"/>
</dbReference>
<sequence length="298" mass="33026">MNCYELHDFYQRRADSIFVRYKTAITILLGFFFGGWTLAQLIGPPANQTLDAATFVLAIMILFGVHERLRVDKMLRLNAKDYARDHQALFPDRPRIPFLGVDAGSFVDVTPEVVPETPTPQGFAAREDPGFTAFWICIGYVIGMWFLMAMPAWGLLSVWKSIAVESQGVVSLSPIGHAALLAIGLATFFFSLGIGGFARAFIRPEMVGPWWLLGVGCILFLGLPFLFDSIRNIATTLGAWDQGDNATIVAFLTFWILMIGYAAKVLWDELRDRVAAKFPGFGTSSTPAFDGALERPRE</sequence>
<keyword evidence="1" id="KW-1133">Transmembrane helix</keyword>
<keyword evidence="1" id="KW-0812">Transmembrane</keyword>
<protein>
    <submittedName>
        <fullName evidence="2">Uncharacterized protein</fullName>
    </submittedName>
</protein>
<feature type="transmembrane region" description="Helical" evidence="1">
    <location>
        <begin position="210"/>
        <end position="227"/>
    </location>
</feature>
<accession>A0ABS5W4S1</accession>
<feature type="transmembrane region" description="Helical" evidence="1">
    <location>
        <begin position="48"/>
        <end position="66"/>
    </location>
</feature>
<evidence type="ECO:0000313" key="2">
    <source>
        <dbReference type="EMBL" id="MBT2134491.1"/>
    </source>
</evidence>
<feature type="transmembrane region" description="Helical" evidence="1">
    <location>
        <begin position="21"/>
        <end position="42"/>
    </location>
</feature>